<proteinExistence type="predicted"/>
<organism evidence="1">
    <name type="scientific">Candidatus Hodgkinia cicadicola</name>
    <dbReference type="NCBI Taxonomy" id="573658"/>
    <lineage>
        <taxon>Bacteria</taxon>
        <taxon>Pseudomonadati</taxon>
        <taxon>Pseudomonadota</taxon>
        <taxon>Alphaproteobacteria</taxon>
        <taxon>Hyphomicrobiales</taxon>
        <taxon>Candidatus Hodgkinia</taxon>
    </lineage>
</organism>
<name>A0A097GZS5_9HYPH</name>
<evidence type="ECO:0000313" key="1">
    <source>
        <dbReference type="EMBL" id="AIT41413.1"/>
    </source>
</evidence>
<protein>
    <submittedName>
        <fullName evidence="1">Uncharacterized protein</fullName>
    </submittedName>
</protein>
<dbReference type="AlphaFoldDB" id="A0A097GZS5"/>
<gene>
    <name evidence="1" type="ORF">HCTETAUR1_005</name>
</gene>
<accession>A0A097GZS5</accession>
<dbReference type="EMBL" id="KJ939343">
    <property type="protein sequence ID" value="AIT41413.1"/>
    <property type="molecule type" value="Genomic_DNA"/>
</dbReference>
<reference evidence="1" key="1">
    <citation type="journal article" date="2014" name="Cell">
        <title>Sympatric speciation in a bacterial endosymbiont results in two genomes with the functionality of one.</title>
        <authorList>
            <person name="Van Leuven J.T."/>
            <person name="Meister R.C."/>
            <person name="Simon C."/>
            <person name="McCutcheon J.P."/>
        </authorList>
    </citation>
    <scope>NUCLEOTIDE SEQUENCE</scope>
    <source>
        <strain evidence="1">TETAUR1a</strain>
    </source>
</reference>
<sequence length="258" mass="29673">MSIQEPNQVLNIKLGNLVVRPAEADKLNGGIIKSASVIKYSQGWAKAVRSGNVVIGTIDLVAACTWVESVEFEFCAKTNNVIVRLLADKTKTHWTNVSYFTKGSELEDYIQQARELNEVVLHKVLYFEDASVREAKITNYELFRILSSRSFCIKLEDENVIIIEFETHEISKLLKERSRRTPNAKIEQLDLQQNLEYNLRHKAKQHMQNPSLNRSLAEQFEELKQKLVNEINLPRLIAANAPKWKNYYINTANVERSP</sequence>